<accession>A0A5B8CTH9</accession>
<organism evidence="1 2">
    <name type="scientific">Methylophilus medardicus</name>
    <dbReference type="NCBI Taxonomy" id="2588534"/>
    <lineage>
        <taxon>Bacteria</taxon>
        <taxon>Pseudomonadati</taxon>
        <taxon>Pseudomonadota</taxon>
        <taxon>Betaproteobacteria</taxon>
        <taxon>Nitrosomonadales</taxon>
        <taxon>Methylophilaceae</taxon>
        <taxon>Methylophilus</taxon>
    </lineage>
</organism>
<evidence type="ECO:0000313" key="1">
    <source>
        <dbReference type="EMBL" id="QDC44591.1"/>
    </source>
</evidence>
<dbReference type="OrthoDB" id="501284at2"/>
<dbReference type="EMBL" id="CP040946">
    <property type="protein sequence ID" value="QDC44591.1"/>
    <property type="molecule type" value="Genomic_DNA"/>
</dbReference>
<dbReference type="AlphaFoldDB" id="A0A5B8CTH9"/>
<dbReference type="RefSeq" id="WP_140003921.1">
    <property type="nucleotide sequence ID" value="NZ_CP040946.1"/>
</dbReference>
<proteinExistence type="predicted"/>
<dbReference type="Proteomes" id="UP000311008">
    <property type="component" value="Chromosome"/>
</dbReference>
<name>A0A5B8CTH9_9PROT</name>
<evidence type="ECO:0000313" key="2">
    <source>
        <dbReference type="Proteomes" id="UP000311008"/>
    </source>
</evidence>
<sequence>MNGLQLYSPEGYGTLKKGVVYHKIDNRAQSSHVSLVFFIGKNAYLKQINRSNFEDGIQAHKIIKCENQLILPKHLSAFEGLDIYSWLEDESTHESLKTKEHLKQRIEFVLSVKTQLPDILSQNDPEKLLNKHARLLNPPQNEKRFRNWTLTFAAYGNNPAVLLPDFHNCGKWDRNVHAKVKQGAPSISSGKHYGSRMTSEMSAKCIEGFERFAKNGKSLVEIHADVIHHEFKCKTVGKGQNLEILSDAPFPTFNQFKYVIDKVYSVEVRQRILYGEARYRNSKAPSKGMYSQEVSNLGEKIYLDAYEIEAKPRGLLDSSVLPGLVGVSAVDALSGMILGLGFSFGSERHEGYRALLFSMAIDKQKFCALFGIQIEKHEWPSEGLPPHLLLDRGPGAAKSIIDDFEKLIPIRQLAPSYSGQSKATVETTHPKFMKLEGQPTYKTTSLTAVQLAKAEILRVLEHIKTTSAVERLDPSADLINVFPTPLGIWGHYDERFRNDCERMSFDRAVRTFLSKTKFQIHNGRVKLLERIFYSSAIHDDGLFNSHATYVEGYVLDMCVRYVWIDWNGKLYELEAQLKIRGDVEDLYITLSDLNEYNQVVLAKKSALNDLKLASKIEYRERFKQHVGVEWHLAIKRVSGRSKTSRRSKQETQEVFSVRNF</sequence>
<protein>
    <submittedName>
        <fullName evidence="1">Transposase</fullName>
    </submittedName>
</protein>
<reference evidence="2" key="1">
    <citation type="journal article" date="2019" name="ISME J.">
        <title>Evolution in action: habitat transition from sediment to the pelagial leads to genome streamlining in Methylophilaceae.</title>
        <authorList>
            <person name="Salcher M."/>
            <person name="Schaefle D."/>
            <person name="Kaspar M."/>
            <person name="Neuenschwander S.M."/>
            <person name="Ghai R."/>
        </authorList>
    </citation>
    <scope>NUCLEOTIDE SEQUENCE [LARGE SCALE GENOMIC DNA]</scope>
    <source>
        <strain evidence="2">MMS-M-51</strain>
    </source>
</reference>
<gene>
    <name evidence="1" type="ORF">FIU01_08645</name>
</gene>
<dbReference type="KEGG" id="mmec:FIU01_08645"/>
<keyword evidence="2" id="KW-1185">Reference proteome</keyword>